<dbReference type="EMBL" id="BKCP01008737">
    <property type="protein sequence ID" value="GER49608.1"/>
    <property type="molecule type" value="Genomic_DNA"/>
</dbReference>
<keyword evidence="5" id="KW-1185">Reference proteome</keyword>
<keyword evidence="1" id="KW-0833">Ubl conjugation pathway</keyword>
<evidence type="ECO:0000313" key="4">
    <source>
        <dbReference type="EMBL" id="GER49608.1"/>
    </source>
</evidence>
<reference evidence="5" key="1">
    <citation type="journal article" date="2019" name="Curr. Biol.">
        <title>Genome Sequence of Striga asiatica Provides Insight into the Evolution of Plant Parasitism.</title>
        <authorList>
            <person name="Yoshida S."/>
            <person name="Kim S."/>
            <person name="Wafula E.K."/>
            <person name="Tanskanen J."/>
            <person name="Kim Y.M."/>
            <person name="Honaas L."/>
            <person name="Yang Z."/>
            <person name="Spallek T."/>
            <person name="Conn C.E."/>
            <person name="Ichihashi Y."/>
            <person name="Cheong K."/>
            <person name="Cui S."/>
            <person name="Der J.P."/>
            <person name="Gundlach H."/>
            <person name="Jiao Y."/>
            <person name="Hori C."/>
            <person name="Ishida J.K."/>
            <person name="Kasahara H."/>
            <person name="Kiba T."/>
            <person name="Kim M.S."/>
            <person name="Koo N."/>
            <person name="Laohavisit A."/>
            <person name="Lee Y.H."/>
            <person name="Lumba S."/>
            <person name="McCourt P."/>
            <person name="Mortimer J.C."/>
            <person name="Mutuku J.M."/>
            <person name="Nomura T."/>
            <person name="Sasaki-Sekimoto Y."/>
            <person name="Seto Y."/>
            <person name="Wang Y."/>
            <person name="Wakatake T."/>
            <person name="Sakakibara H."/>
            <person name="Demura T."/>
            <person name="Yamaguchi S."/>
            <person name="Yoneyama K."/>
            <person name="Manabe R.I."/>
            <person name="Nelson D.C."/>
            <person name="Schulman A.H."/>
            <person name="Timko M.P."/>
            <person name="dePamphilis C.W."/>
            <person name="Choi D."/>
            <person name="Shirasu K."/>
        </authorList>
    </citation>
    <scope>NUCLEOTIDE SEQUENCE [LARGE SCALE GENOMIC DNA]</scope>
    <source>
        <strain evidence="5">cv. UVA1</strain>
    </source>
</reference>
<gene>
    <name evidence="4" type="ORF">STAS_26863</name>
</gene>
<evidence type="ECO:0000256" key="2">
    <source>
        <dbReference type="PROSITE-ProRule" id="PRU00982"/>
    </source>
</evidence>
<dbReference type="InterPro" id="IPR027356">
    <property type="entry name" value="NPH3_dom"/>
</dbReference>
<dbReference type="OrthoDB" id="624345at2759"/>
<dbReference type="AlphaFoldDB" id="A0A5A7QX79"/>
<dbReference type="UniPathway" id="UPA00143"/>
<sequence>MAQSLPESARTSDDGLYRAIDTYLKTHPSLSEHERRRICKVMNYEKLSQDECSHVAQNDGLRLRTSIQVLLLYMNDFRLFSKLFIPEKCAENSWDIFSHKNLAYSHSQQNPKCIHLNKPLIV</sequence>
<organism evidence="4 5">
    <name type="scientific">Striga asiatica</name>
    <name type="common">Asiatic witchweed</name>
    <name type="synonym">Buchnera asiatica</name>
    <dbReference type="NCBI Taxonomy" id="4170"/>
    <lineage>
        <taxon>Eukaryota</taxon>
        <taxon>Viridiplantae</taxon>
        <taxon>Streptophyta</taxon>
        <taxon>Embryophyta</taxon>
        <taxon>Tracheophyta</taxon>
        <taxon>Spermatophyta</taxon>
        <taxon>Magnoliopsida</taxon>
        <taxon>eudicotyledons</taxon>
        <taxon>Gunneridae</taxon>
        <taxon>Pentapetalae</taxon>
        <taxon>asterids</taxon>
        <taxon>lamiids</taxon>
        <taxon>Lamiales</taxon>
        <taxon>Orobanchaceae</taxon>
        <taxon>Buchnereae</taxon>
        <taxon>Striga</taxon>
    </lineage>
</organism>
<comment type="caution">
    <text evidence="4">The sequence shown here is derived from an EMBL/GenBank/DDBJ whole genome shotgun (WGS) entry which is preliminary data.</text>
</comment>
<evidence type="ECO:0000313" key="5">
    <source>
        <dbReference type="Proteomes" id="UP000325081"/>
    </source>
</evidence>
<protein>
    <submittedName>
        <fullName evidence="4">Phototropic-responsive NPH3 family protein</fullName>
    </submittedName>
</protein>
<dbReference type="Proteomes" id="UP000325081">
    <property type="component" value="Unassembled WGS sequence"/>
</dbReference>
<evidence type="ECO:0000259" key="3">
    <source>
        <dbReference type="PROSITE" id="PS51649"/>
    </source>
</evidence>
<name>A0A5A7QX79_STRAF</name>
<feature type="domain" description="NPH3" evidence="3">
    <location>
        <begin position="1"/>
        <end position="76"/>
    </location>
</feature>
<dbReference type="PANTHER" id="PTHR32370">
    <property type="entry name" value="OS12G0117600 PROTEIN"/>
    <property type="match status" value="1"/>
</dbReference>
<accession>A0A5A7QX79</accession>
<dbReference type="InterPro" id="IPR043454">
    <property type="entry name" value="NPH3/RPT2-like"/>
</dbReference>
<dbReference type="GO" id="GO:0016567">
    <property type="term" value="P:protein ubiquitination"/>
    <property type="evidence" value="ECO:0007669"/>
    <property type="project" value="UniProtKB-UniPathway"/>
</dbReference>
<dbReference type="Pfam" id="PF03000">
    <property type="entry name" value="NPH3"/>
    <property type="match status" value="1"/>
</dbReference>
<evidence type="ECO:0000256" key="1">
    <source>
        <dbReference type="ARBA" id="ARBA00022786"/>
    </source>
</evidence>
<comment type="similarity">
    <text evidence="2">Belongs to the NPH3 family.</text>
</comment>
<proteinExistence type="inferred from homology"/>
<dbReference type="PROSITE" id="PS51649">
    <property type="entry name" value="NPH3"/>
    <property type="match status" value="1"/>
</dbReference>